<keyword evidence="1" id="KW-0472">Membrane</keyword>
<protein>
    <submittedName>
        <fullName evidence="2">Uncharacterized protein</fullName>
    </submittedName>
</protein>
<name>A0A8J3Z5F5_9ACTN</name>
<reference evidence="2" key="1">
    <citation type="submission" date="2021-01" db="EMBL/GenBank/DDBJ databases">
        <title>Whole genome shotgun sequence of Virgisporangium aurantiacum NBRC 16421.</title>
        <authorList>
            <person name="Komaki H."/>
            <person name="Tamura T."/>
        </authorList>
    </citation>
    <scope>NUCLEOTIDE SEQUENCE</scope>
    <source>
        <strain evidence="2">NBRC 16421</strain>
    </source>
</reference>
<comment type="caution">
    <text evidence="2">The sequence shown here is derived from an EMBL/GenBank/DDBJ whole genome shotgun (WGS) entry which is preliminary data.</text>
</comment>
<evidence type="ECO:0000313" key="3">
    <source>
        <dbReference type="Proteomes" id="UP000612585"/>
    </source>
</evidence>
<feature type="transmembrane region" description="Helical" evidence="1">
    <location>
        <begin position="34"/>
        <end position="55"/>
    </location>
</feature>
<sequence length="116" mass="12797">MHPPDFSYHPSRAVAHHLLNTYAARGEPPTTGELVVSLVIVSLLTLWSVVILANVGGFRDGFVRRVLTQRSMFSPDRASVLTPERTKSATRSLIFVVTVVLLGEIFFLGGLLTEFM</sequence>
<keyword evidence="3" id="KW-1185">Reference proteome</keyword>
<evidence type="ECO:0000256" key="1">
    <source>
        <dbReference type="SAM" id="Phobius"/>
    </source>
</evidence>
<organism evidence="2 3">
    <name type="scientific">Virgisporangium aurantiacum</name>
    <dbReference type="NCBI Taxonomy" id="175570"/>
    <lineage>
        <taxon>Bacteria</taxon>
        <taxon>Bacillati</taxon>
        <taxon>Actinomycetota</taxon>
        <taxon>Actinomycetes</taxon>
        <taxon>Micromonosporales</taxon>
        <taxon>Micromonosporaceae</taxon>
        <taxon>Virgisporangium</taxon>
    </lineage>
</organism>
<dbReference type="EMBL" id="BOPG01000030">
    <property type="protein sequence ID" value="GIJ57227.1"/>
    <property type="molecule type" value="Genomic_DNA"/>
</dbReference>
<dbReference type="Proteomes" id="UP000612585">
    <property type="component" value="Unassembled WGS sequence"/>
</dbReference>
<gene>
    <name evidence="2" type="ORF">Vau01_047430</name>
</gene>
<keyword evidence="1" id="KW-1133">Transmembrane helix</keyword>
<proteinExistence type="predicted"/>
<evidence type="ECO:0000313" key="2">
    <source>
        <dbReference type="EMBL" id="GIJ57227.1"/>
    </source>
</evidence>
<accession>A0A8J3Z5F5</accession>
<keyword evidence="1" id="KW-0812">Transmembrane</keyword>
<feature type="transmembrane region" description="Helical" evidence="1">
    <location>
        <begin position="93"/>
        <end position="112"/>
    </location>
</feature>
<dbReference type="AlphaFoldDB" id="A0A8J3Z5F5"/>